<evidence type="ECO:0000313" key="1">
    <source>
        <dbReference type="EMBL" id="PUF77792.1"/>
    </source>
</evidence>
<dbReference type="RefSeq" id="WP_108415459.1">
    <property type="nucleotide sequence ID" value="NZ_QAQA01000018.1"/>
</dbReference>
<organism evidence="1 2">
    <name type="scientific">Salmonella enterica I</name>
    <dbReference type="NCBI Taxonomy" id="59201"/>
    <lineage>
        <taxon>Bacteria</taxon>
        <taxon>Pseudomonadati</taxon>
        <taxon>Pseudomonadota</taxon>
        <taxon>Gammaproteobacteria</taxon>
        <taxon>Enterobacterales</taxon>
        <taxon>Enterobacteriaceae</taxon>
        <taxon>Salmonella</taxon>
    </lineage>
</organism>
<evidence type="ECO:0000313" key="2">
    <source>
        <dbReference type="Proteomes" id="UP000250700"/>
    </source>
</evidence>
<dbReference type="AlphaFoldDB" id="A0A315FUU6"/>
<dbReference type="InterPro" id="IPR009713">
    <property type="entry name" value="Uncharacterised_PsiA"/>
</dbReference>
<gene>
    <name evidence="1" type="ORF">DAX91_22610</name>
</gene>
<accession>A0A315FUU6</accession>
<comment type="caution">
    <text evidence="1">The sequence shown here is derived from an EMBL/GenBank/DDBJ whole genome shotgun (WGS) entry which is preliminary data.</text>
</comment>
<name>A0A315FUU6_SALET</name>
<proteinExistence type="predicted"/>
<sequence length="240" mass="27556">MKNECRALVPLSPVYQAALKAIAETENRRQRGSRLAAYPYATAFFRCLNGSRRVSLDDLRLFSPALTADALRGSRSQWLNAVDLLIESQGEICCLPLPSDAGDRLFPPVRFRAGERQRQKMSLKEQKYSRQLHRKAVSRARAYQARVGQAEIELAFHTPATVGSWLSRWSGSDVPDYELESMFWRWSERFPSLAGFERWLWQGVPLWKIVYEAGLSGREASAHVRELERWMVPNKLREVA</sequence>
<dbReference type="Pfam" id="PF06952">
    <property type="entry name" value="PsiA"/>
    <property type="match status" value="1"/>
</dbReference>
<protein>
    <submittedName>
        <fullName evidence="1">PsiA family protein</fullName>
    </submittedName>
</protein>
<dbReference type="Proteomes" id="UP000250700">
    <property type="component" value="Unassembled WGS sequence"/>
</dbReference>
<reference evidence="1 2" key="1">
    <citation type="submission" date="2018-04" db="EMBL/GenBank/DDBJ databases">
        <title>Whole genome sequencing of Salmonella enterica.</title>
        <authorList>
            <person name="Bell R."/>
        </authorList>
    </citation>
    <scope>NUCLEOTIDE SEQUENCE [LARGE SCALE GENOMIC DNA]</scope>
    <source>
        <strain evidence="1 2">CFSAN058603</strain>
    </source>
</reference>
<dbReference type="EMBL" id="QARU01000017">
    <property type="protein sequence ID" value="PUF77792.1"/>
    <property type="molecule type" value="Genomic_DNA"/>
</dbReference>
<dbReference type="NCBIfam" id="NF010258">
    <property type="entry name" value="PRK13704.1"/>
    <property type="match status" value="1"/>
</dbReference>